<accession>A0ABX1XHL2</accession>
<evidence type="ECO:0000256" key="2">
    <source>
        <dbReference type="ARBA" id="ARBA00023002"/>
    </source>
</evidence>
<dbReference type="RefSeq" id="WP_171634996.1">
    <property type="nucleotide sequence ID" value="NZ_WHNY01000075.1"/>
</dbReference>
<dbReference type="InterPro" id="IPR006140">
    <property type="entry name" value="D-isomer_DH_NAD-bd"/>
</dbReference>
<protein>
    <submittedName>
        <fullName evidence="7">D-2-hydroxyacid dehydrogenase</fullName>
    </submittedName>
</protein>
<dbReference type="Pfam" id="PF00389">
    <property type="entry name" value="2-Hacid_dh"/>
    <property type="match status" value="1"/>
</dbReference>
<evidence type="ECO:0000313" key="7">
    <source>
        <dbReference type="EMBL" id="NOU67922.1"/>
    </source>
</evidence>
<dbReference type="Proteomes" id="UP000653578">
    <property type="component" value="Unassembled WGS sequence"/>
</dbReference>
<dbReference type="SUPFAM" id="SSF51735">
    <property type="entry name" value="NAD(P)-binding Rossmann-fold domains"/>
    <property type="match status" value="1"/>
</dbReference>
<evidence type="ECO:0000259" key="5">
    <source>
        <dbReference type="Pfam" id="PF00389"/>
    </source>
</evidence>
<feature type="domain" description="D-isomer specific 2-hydroxyacid dehydrogenase NAD-binding" evidence="6">
    <location>
        <begin position="108"/>
        <end position="288"/>
    </location>
</feature>
<organism evidence="7 8">
    <name type="scientific">Paenibacillus plantarum</name>
    <dbReference type="NCBI Taxonomy" id="2654975"/>
    <lineage>
        <taxon>Bacteria</taxon>
        <taxon>Bacillati</taxon>
        <taxon>Bacillota</taxon>
        <taxon>Bacilli</taxon>
        <taxon>Bacillales</taxon>
        <taxon>Paenibacillaceae</taxon>
        <taxon>Paenibacillus</taxon>
    </lineage>
</organism>
<dbReference type="Pfam" id="PF02826">
    <property type="entry name" value="2-Hacid_dh_C"/>
    <property type="match status" value="1"/>
</dbReference>
<dbReference type="SUPFAM" id="SSF52283">
    <property type="entry name" value="Formate/glycerate dehydrogenase catalytic domain-like"/>
    <property type="match status" value="1"/>
</dbReference>
<dbReference type="PANTHER" id="PTHR43761">
    <property type="entry name" value="D-ISOMER SPECIFIC 2-HYDROXYACID DEHYDROGENASE FAMILY PROTEIN (AFU_ORTHOLOGUE AFUA_1G13630)"/>
    <property type="match status" value="1"/>
</dbReference>
<dbReference type="InterPro" id="IPR006139">
    <property type="entry name" value="D-isomer_2_OHA_DH_cat_dom"/>
</dbReference>
<comment type="similarity">
    <text evidence="1 4">Belongs to the D-isomer specific 2-hydroxyacid dehydrogenase family.</text>
</comment>
<dbReference type="Gene3D" id="3.40.50.720">
    <property type="entry name" value="NAD(P)-binding Rossmann-like Domain"/>
    <property type="match status" value="2"/>
</dbReference>
<keyword evidence="8" id="KW-1185">Reference proteome</keyword>
<keyword evidence="3" id="KW-0520">NAD</keyword>
<sequence>MKRIIVLDGYTLNPGDLSWAALHQLGNVTVYDRTAPEDIVERIEEADIVLTNKTLISADTIRKLDNLAYIGVLATGYNIVDTTAARERGIHVTNVPTYGTPSVAQYVFALLLEMCHRVQVHSDAVHSGDWVSSPDFCFVRHPLMELSGKTLGLIGVGRIGQQTARIAMAFGMNVIAVGSGKKQPDPMDGVQWVDMSTLFTEADVISLHCPLTPQTDGLIRREWLQYMKRTALLINTSRGGLIQEADLADALNEGLIAGAALDVLAVEPPKSDNPLLQARNCIITPHIAWATREARARLIETAVDNVRSFLNGNVRNDVSK</sequence>
<dbReference type="EMBL" id="WHNY01000075">
    <property type="protein sequence ID" value="NOU67922.1"/>
    <property type="molecule type" value="Genomic_DNA"/>
</dbReference>
<feature type="domain" description="D-isomer specific 2-hydroxyacid dehydrogenase catalytic" evidence="5">
    <location>
        <begin position="20"/>
        <end position="316"/>
    </location>
</feature>
<evidence type="ECO:0000259" key="6">
    <source>
        <dbReference type="Pfam" id="PF02826"/>
    </source>
</evidence>
<comment type="caution">
    <text evidence="7">The sequence shown here is derived from an EMBL/GenBank/DDBJ whole genome shotgun (WGS) entry which is preliminary data.</text>
</comment>
<dbReference type="InterPro" id="IPR050418">
    <property type="entry name" value="D-iso_2-hydroxyacid_DH_PdxB"/>
</dbReference>
<dbReference type="PANTHER" id="PTHR43761:SF1">
    <property type="entry name" value="D-ISOMER SPECIFIC 2-HYDROXYACID DEHYDROGENASE CATALYTIC DOMAIN-CONTAINING PROTEIN-RELATED"/>
    <property type="match status" value="1"/>
</dbReference>
<evidence type="ECO:0000256" key="4">
    <source>
        <dbReference type="RuleBase" id="RU003719"/>
    </source>
</evidence>
<keyword evidence="2 4" id="KW-0560">Oxidoreductase</keyword>
<name>A0ABX1XHL2_9BACL</name>
<dbReference type="CDD" id="cd12162">
    <property type="entry name" value="2-Hacid_dh_4"/>
    <property type="match status" value="1"/>
</dbReference>
<gene>
    <name evidence="7" type="ORF">GC096_28245</name>
</gene>
<evidence type="ECO:0000256" key="1">
    <source>
        <dbReference type="ARBA" id="ARBA00005854"/>
    </source>
</evidence>
<dbReference type="InterPro" id="IPR036291">
    <property type="entry name" value="NAD(P)-bd_dom_sf"/>
</dbReference>
<reference evidence="7 8" key="1">
    <citation type="submission" date="2019-10" db="EMBL/GenBank/DDBJ databases">
        <title>Description of Paenibacillus humi sp. nov.</title>
        <authorList>
            <person name="Carlier A."/>
            <person name="Qi S."/>
        </authorList>
    </citation>
    <scope>NUCLEOTIDE SEQUENCE [LARGE SCALE GENOMIC DNA]</scope>
    <source>
        <strain evidence="7 8">LMG 31461</strain>
    </source>
</reference>
<proteinExistence type="inferred from homology"/>
<evidence type="ECO:0000313" key="8">
    <source>
        <dbReference type="Proteomes" id="UP000653578"/>
    </source>
</evidence>
<evidence type="ECO:0000256" key="3">
    <source>
        <dbReference type="ARBA" id="ARBA00023027"/>
    </source>
</evidence>